<accession>A0ABD3RY26</accession>
<dbReference type="EMBL" id="JALLPB020000119">
    <property type="protein sequence ID" value="KAL3817112.1"/>
    <property type="molecule type" value="Genomic_DNA"/>
</dbReference>
<feature type="region of interest" description="Disordered" evidence="1">
    <location>
        <begin position="188"/>
        <end position="221"/>
    </location>
</feature>
<feature type="compositionally biased region" description="Polar residues" evidence="1">
    <location>
        <begin position="14"/>
        <end position="29"/>
    </location>
</feature>
<feature type="compositionally biased region" description="Low complexity" evidence="1">
    <location>
        <begin position="292"/>
        <end position="308"/>
    </location>
</feature>
<gene>
    <name evidence="2" type="ORF">ACHAXA_009943</name>
</gene>
<dbReference type="AlphaFoldDB" id="A0ABD3RY26"/>
<proteinExistence type="predicted"/>
<keyword evidence="3" id="KW-1185">Reference proteome</keyword>
<feature type="region of interest" description="Disordered" evidence="1">
    <location>
        <begin position="283"/>
        <end position="310"/>
    </location>
</feature>
<protein>
    <submittedName>
        <fullName evidence="2">Uncharacterized protein</fullName>
    </submittedName>
</protein>
<feature type="non-terminal residue" evidence="2">
    <location>
        <position position="1"/>
    </location>
</feature>
<feature type="compositionally biased region" description="Basic residues" evidence="1">
    <location>
        <begin position="59"/>
        <end position="71"/>
    </location>
</feature>
<name>A0ABD3RY26_9STRA</name>
<reference evidence="2 3" key="1">
    <citation type="submission" date="2024-10" db="EMBL/GenBank/DDBJ databases">
        <title>Updated reference genomes for cyclostephanoid diatoms.</title>
        <authorList>
            <person name="Roberts W.R."/>
            <person name="Alverson A.J."/>
        </authorList>
    </citation>
    <scope>NUCLEOTIDE SEQUENCE [LARGE SCALE GENOMIC DNA]</scope>
    <source>
        <strain evidence="2 3">AJA228-03</strain>
    </source>
</reference>
<evidence type="ECO:0000313" key="3">
    <source>
        <dbReference type="Proteomes" id="UP001530377"/>
    </source>
</evidence>
<evidence type="ECO:0000313" key="2">
    <source>
        <dbReference type="EMBL" id="KAL3817112.1"/>
    </source>
</evidence>
<evidence type="ECO:0000256" key="1">
    <source>
        <dbReference type="SAM" id="MobiDB-lite"/>
    </source>
</evidence>
<feature type="compositionally biased region" description="Basic residues" evidence="1">
    <location>
        <begin position="33"/>
        <end position="47"/>
    </location>
</feature>
<sequence length="477" mass="53252">ERNKYKIALPTPGACQQTGEENSRNSSTPYRDPRKRFTSRVSHHIKTSGKAPSQSAATARRRRRRRKRRKMMASIGVYHTSTSSPGAMGGGGMVVGRVDGATTIPARHHGKVSIASYYTASHETSPRSCVVDIFSSEYHHRPHHARDDDVEMEEETPAEVAMLLASVADIAKKEMSCGLDQRPDLAIPHFPDLSSSGGSGFDDERMDDSNREGAELPHPPPMAMMHFDHKKTRAVSLDYPNSHHGRYEPVAAFQGRPVPTPPPHEDEAIPTLLRWRNLSCDAITDQPHQDRSTTSTTSPPPLTSSLPTGNALAAYPTCPRAVSMAEAAIENRPIVVPSTEVGDGATANDDERPMKLILRKKFSWKNYPDLEEFLVANREEYLRHSTLNYTMQQKKYNNCLTQRMIKLAAEHGYIFDDSEFSFVTVRDRIRCYFKSYVQSMKKRGVVIGYAARKAGLVTEEELEESAHTSGKIYVPTN</sequence>
<feature type="region of interest" description="Disordered" evidence="1">
    <location>
        <begin position="1"/>
        <end position="89"/>
    </location>
</feature>
<comment type="caution">
    <text evidence="2">The sequence shown here is derived from an EMBL/GenBank/DDBJ whole genome shotgun (WGS) entry which is preliminary data.</text>
</comment>
<dbReference type="Proteomes" id="UP001530377">
    <property type="component" value="Unassembled WGS sequence"/>
</dbReference>
<organism evidence="2 3">
    <name type="scientific">Cyclostephanos tholiformis</name>
    <dbReference type="NCBI Taxonomy" id="382380"/>
    <lineage>
        <taxon>Eukaryota</taxon>
        <taxon>Sar</taxon>
        <taxon>Stramenopiles</taxon>
        <taxon>Ochrophyta</taxon>
        <taxon>Bacillariophyta</taxon>
        <taxon>Coscinodiscophyceae</taxon>
        <taxon>Thalassiosirophycidae</taxon>
        <taxon>Stephanodiscales</taxon>
        <taxon>Stephanodiscaceae</taxon>
        <taxon>Cyclostephanos</taxon>
    </lineage>
</organism>